<accession>A0A7C3F136</accession>
<dbReference type="SUPFAM" id="SSF54534">
    <property type="entry name" value="FKBP-like"/>
    <property type="match status" value="1"/>
</dbReference>
<organism evidence="15">
    <name type="scientific">candidate division WOR-3 bacterium</name>
    <dbReference type="NCBI Taxonomy" id="2052148"/>
    <lineage>
        <taxon>Bacteria</taxon>
        <taxon>Bacteria division WOR-3</taxon>
    </lineage>
</organism>
<keyword evidence="3" id="KW-0997">Cell inner membrane</keyword>
<dbReference type="GO" id="GO:0003755">
    <property type="term" value="F:peptidyl-prolyl cis-trans isomerase activity"/>
    <property type="evidence" value="ECO:0007669"/>
    <property type="project" value="UniProtKB-KW"/>
</dbReference>
<feature type="domain" description="PpiC" evidence="13">
    <location>
        <begin position="440"/>
        <end position="562"/>
    </location>
</feature>
<dbReference type="InterPro" id="IPR046357">
    <property type="entry name" value="PPIase_dom_sf"/>
</dbReference>
<dbReference type="PROSITE" id="PS50198">
    <property type="entry name" value="PPIC_PPIASE_2"/>
    <property type="match status" value="1"/>
</dbReference>
<evidence type="ECO:0000256" key="5">
    <source>
        <dbReference type="ARBA" id="ARBA00022989"/>
    </source>
</evidence>
<sequence>MLSTLRKRVKVIMIIVAVTFIAGFLMSEVWNLIRRSERGSRRNIPPGVVGQVGDYKVSLEEYRQVRQYIAGKYHKDSMFRDLTNEDETRIEHLAWNHLETELTWAKIFKQTKLDITEGELEWIISNFPPQGLLNHPDLMTDGKFDTNKYRQALANPNNRPFFAQYAREIYEQLRPQKLQLYVAGAIIVPRNEVEQTVNLANTVATVTALYIGPTALSDSERNYEPSEAELRAYYNKHRRDFQPKEEIRELKFAFFPFTITPEDTQAARTRIDEAYRRLLAADTGSLRDSFEMAGLMFGDYEPDTVSVAFTGQQFAPPVESIVRRLKPGSFTRPLATGNGWQIILLDSARNDTFWVRRIRTRVKPDEARELAVQDKIREFMEQTAAGEFDSVALRMNLMVGQTPARVVGRKRLNWSVQIYNPGELVAWAADAKVGEIMPVPMRGPYGYYVFRLERIVPVQPVPFEQVKEAVKWRLRQEREKKLCGEMANAAREALKQGKSLEDYAAQNPRVELIHEVINGTTDIMARGRRGAEFVGAALALEPGEIAGPIMTNWGYYIIRCDSKQANERPVLNRENYVQSRQQTLFQELWDKITEQPETRDWRLVRSY</sequence>
<dbReference type="AlphaFoldDB" id="A0A7C3F136"/>
<evidence type="ECO:0000256" key="3">
    <source>
        <dbReference type="ARBA" id="ARBA00022519"/>
    </source>
</evidence>
<dbReference type="SUPFAM" id="SSF109998">
    <property type="entry name" value="Triger factor/SurA peptide-binding domain-like"/>
    <property type="match status" value="1"/>
</dbReference>
<dbReference type="PANTHER" id="PTHR47529:SF1">
    <property type="entry name" value="PERIPLASMIC CHAPERONE PPID"/>
    <property type="match status" value="1"/>
</dbReference>
<dbReference type="InterPro" id="IPR027304">
    <property type="entry name" value="Trigger_fact/SurA_dom_sf"/>
</dbReference>
<dbReference type="Gene3D" id="1.10.4030.10">
    <property type="entry name" value="Porin chaperone SurA, peptide-binding domain"/>
    <property type="match status" value="1"/>
</dbReference>
<evidence type="ECO:0000256" key="12">
    <source>
        <dbReference type="SAM" id="Phobius"/>
    </source>
</evidence>
<evidence type="ECO:0000256" key="11">
    <source>
        <dbReference type="PROSITE-ProRule" id="PRU00278"/>
    </source>
</evidence>
<keyword evidence="11" id="KW-0697">Rotamase</keyword>
<feature type="transmembrane region" description="Helical" evidence="12">
    <location>
        <begin position="12"/>
        <end position="33"/>
    </location>
</feature>
<keyword evidence="5 12" id="KW-1133">Transmembrane helix</keyword>
<evidence type="ECO:0000256" key="7">
    <source>
        <dbReference type="ARBA" id="ARBA00023186"/>
    </source>
</evidence>
<evidence type="ECO:0000313" key="14">
    <source>
        <dbReference type="EMBL" id="HEA87410.1"/>
    </source>
</evidence>
<dbReference type="Pfam" id="PF00639">
    <property type="entry name" value="Rotamase"/>
    <property type="match status" value="1"/>
</dbReference>
<comment type="subcellular location">
    <subcellularLocation>
        <location evidence="1">Cell inner membrane</location>
        <topology evidence="1">Single-pass type II membrane protein</topology>
        <orientation evidence="1">Periplasmic side</orientation>
    </subcellularLocation>
</comment>
<evidence type="ECO:0000256" key="1">
    <source>
        <dbReference type="ARBA" id="ARBA00004382"/>
    </source>
</evidence>
<name>A0A7C3F136_UNCW3</name>
<comment type="caution">
    <text evidence="15">The sequence shown here is derived from an EMBL/GenBank/DDBJ whole genome shotgun (WGS) entry which is preliminary data.</text>
</comment>
<dbReference type="PANTHER" id="PTHR47529">
    <property type="entry name" value="PEPTIDYL-PROLYL CIS-TRANS ISOMERASE D"/>
    <property type="match status" value="1"/>
</dbReference>
<dbReference type="GO" id="GO:0005886">
    <property type="term" value="C:plasma membrane"/>
    <property type="evidence" value="ECO:0007669"/>
    <property type="project" value="UniProtKB-SubCell"/>
</dbReference>
<gene>
    <name evidence="14" type="ORF">ENP94_05300</name>
    <name evidence="15" type="ORF">ENS16_01155</name>
</gene>
<dbReference type="EMBL" id="DSLG01000006">
    <property type="protein sequence ID" value="HEA87410.1"/>
    <property type="molecule type" value="Genomic_DNA"/>
</dbReference>
<comment type="similarity">
    <text evidence="8">Belongs to the PpiD chaperone family.</text>
</comment>
<dbReference type="Pfam" id="PF13145">
    <property type="entry name" value="Rotamase_2"/>
    <property type="match status" value="2"/>
</dbReference>
<evidence type="ECO:0000256" key="10">
    <source>
        <dbReference type="ARBA" id="ARBA00042775"/>
    </source>
</evidence>
<dbReference type="InterPro" id="IPR000297">
    <property type="entry name" value="PPIase_PpiC"/>
</dbReference>
<dbReference type="Pfam" id="PF13623">
    <property type="entry name" value="SurA_N_2"/>
    <property type="match status" value="1"/>
</dbReference>
<reference evidence="15" key="1">
    <citation type="journal article" date="2020" name="mSystems">
        <title>Genome- and Community-Level Interaction Insights into Carbon Utilization and Element Cycling Functions of Hydrothermarchaeota in Hydrothermal Sediment.</title>
        <authorList>
            <person name="Zhou Z."/>
            <person name="Liu Y."/>
            <person name="Xu W."/>
            <person name="Pan J."/>
            <person name="Luo Z.H."/>
            <person name="Li M."/>
        </authorList>
    </citation>
    <scope>NUCLEOTIDE SEQUENCE [LARGE SCALE GENOMIC DNA]</scope>
    <source>
        <strain evidence="14">SpSt-265</strain>
        <strain evidence="15">SpSt-465</strain>
    </source>
</reference>
<keyword evidence="11" id="KW-0413">Isomerase</keyword>
<dbReference type="Gene3D" id="3.10.50.40">
    <property type="match status" value="2"/>
</dbReference>
<keyword evidence="6 12" id="KW-0472">Membrane</keyword>
<keyword evidence="7" id="KW-0143">Chaperone</keyword>
<evidence type="ECO:0000256" key="4">
    <source>
        <dbReference type="ARBA" id="ARBA00022692"/>
    </source>
</evidence>
<evidence type="ECO:0000313" key="15">
    <source>
        <dbReference type="EMBL" id="HFJ53287.1"/>
    </source>
</evidence>
<dbReference type="InterPro" id="IPR052029">
    <property type="entry name" value="PpiD_chaperone"/>
</dbReference>
<evidence type="ECO:0000256" key="8">
    <source>
        <dbReference type="ARBA" id="ARBA00038408"/>
    </source>
</evidence>
<keyword evidence="4 12" id="KW-0812">Transmembrane</keyword>
<protein>
    <recommendedName>
        <fullName evidence="9">Periplasmic chaperone PpiD</fullName>
    </recommendedName>
    <alternativeName>
        <fullName evidence="10">Periplasmic folding chaperone</fullName>
    </alternativeName>
</protein>
<evidence type="ECO:0000256" key="6">
    <source>
        <dbReference type="ARBA" id="ARBA00023136"/>
    </source>
</evidence>
<proteinExistence type="inferred from homology"/>
<evidence type="ECO:0000256" key="2">
    <source>
        <dbReference type="ARBA" id="ARBA00022475"/>
    </source>
</evidence>
<keyword evidence="2" id="KW-1003">Cell membrane</keyword>
<evidence type="ECO:0000259" key="13">
    <source>
        <dbReference type="PROSITE" id="PS50198"/>
    </source>
</evidence>
<evidence type="ECO:0000256" key="9">
    <source>
        <dbReference type="ARBA" id="ARBA00040743"/>
    </source>
</evidence>
<dbReference type="EMBL" id="DSTU01000002">
    <property type="protein sequence ID" value="HFJ53287.1"/>
    <property type="molecule type" value="Genomic_DNA"/>
</dbReference>